<organism evidence="15 16">
    <name type="scientific">Faecalibacterium langellae</name>
    <dbReference type="NCBI Taxonomy" id="3435293"/>
    <lineage>
        <taxon>Bacteria</taxon>
        <taxon>Bacillati</taxon>
        <taxon>Bacillota</taxon>
        <taxon>Clostridia</taxon>
        <taxon>Eubacteriales</taxon>
        <taxon>Oscillospiraceae</taxon>
        <taxon>Faecalibacterium</taxon>
    </lineage>
</organism>
<evidence type="ECO:0000256" key="6">
    <source>
        <dbReference type="ARBA" id="ARBA00022723"/>
    </source>
</evidence>
<accession>A0A2A6ZCU2</accession>
<reference evidence="15 16" key="1">
    <citation type="journal article" date="2017" name="Front. Microbiol.">
        <title>New Insights into the Diversity of the Genus Faecalibacterium.</title>
        <authorList>
            <person name="Benevides L."/>
            <person name="Burman S."/>
            <person name="Martin R."/>
            <person name="Robert V."/>
            <person name="Thomas M."/>
            <person name="Miquel S."/>
            <person name="Chain F."/>
            <person name="Sokol H."/>
            <person name="Bermudez-Humaran L.G."/>
            <person name="Morrison M."/>
            <person name="Langella P."/>
            <person name="Azevedo V.A."/>
            <person name="Chatel J.M."/>
            <person name="Soares S."/>
        </authorList>
    </citation>
    <scope>NUCLEOTIDE SEQUENCE [LARGE SCALE GENOMIC DNA]</scope>
    <source>
        <strain evidence="16">CNCM I-4540</strain>
    </source>
</reference>
<keyword evidence="10" id="KW-0333">Golgi apparatus</keyword>
<evidence type="ECO:0000313" key="15">
    <source>
        <dbReference type="EMBL" id="PDX59186.1"/>
    </source>
</evidence>
<dbReference type="GO" id="GO:0030158">
    <property type="term" value="F:protein xylosyltransferase activity"/>
    <property type="evidence" value="ECO:0007669"/>
    <property type="project" value="InterPro"/>
</dbReference>
<comment type="subcellular location">
    <subcellularLocation>
        <location evidence="2">Endoplasmic reticulum membrane</location>
        <topology evidence="2">Single-pass type II membrane protein</topology>
    </subcellularLocation>
    <subcellularLocation>
        <location evidence="1">Golgi apparatus membrane</location>
        <topology evidence="1">Single-pass type II membrane protein</topology>
    </subcellularLocation>
</comment>
<keyword evidence="12" id="KW-1015">Disulfide bond</keyword>
<dbReference type="GO" id="GO:0016020">
    <property type="term" value="C:membrane"/>
    <property type="evidence" value="ECO:0007669"/>
    <property type="project" value="InterPro"/>
</dbReference>
<keyword evidence="3" id="KW-0328">Glycosyltransferase</keyword>
<evidence type="ECO:0000256" key="11">
    <source>
        <dbReference type="ARBA" id="ARBA00023136"/>
    </source>
</evidence>
<evidence type="ECO:0000256" key="14">
    <source>
        <dbReference type="ARBA" id="ARBA00042865"/>
    </source>
</evidence>
<dbReference type="GO" id="GO:0015012">
    <property type="term" value="P:heparan sulfate proteoglycan biosynthetic process"/>
    <property type="evidence" value="ECO:0007669"/>
    <property type="project" value="TreeGrafter"/>
</dbReference>
<dbReference type="InterPro" id="IPR003406">
    <property type="entry name" value="Glyco_trans_14"/>
</dbReference>
<evidence type="ECO:0000256" key="7">
    <source>
        <dbReference type="ARBA" id="ARBA00022824"/>
    </source>
</evidence>
<dbReference type="AlphaFoldDB" id="A0A2A6ZCU2"/>
<evidence type="ECO:0000256" key="1">
    <source>
        <dbReference type="ARBA" id="ARBA00004323"/>
    </source>
</evidence>
<dbReference type="GO" id="GO:0046872">
    <property type="term" value="F:metal ion binding"/>
    <property type="evidence" value="ECO:0007669"/>
    <property type="project" value="UniProtKB-KW"/>
</dbReference>
<keyword evidence="16" id="KW-1185">Reference proteome</keyword>
<sequence>METSEKQAYMLMAHQCNEMFWTLLRMLDAPWNDIFIHMDSKNENYQPETVERYVKYAKVFHAQRTSAVWGGITLVKAEFVLLKAAVDHGPYQHYHLISGADLPIQPPEDIRAFFEANPDREFVHFDPHPFSPFNDERVYYRHFFQNIDLRRHPVLGVINGILLSGQKLLRIKRNQDVHFTKGSQWFSCTDGFARYLLTKEEWILQVLDKTFCSDEFFVQTLIVQSPYQDKIYQGPGDTSARAIDWDRGNPWVWKYADLEQLKASPCMFARKFDIEKEPELVHEIERLYAPHI</sequence>
<evidence type="ECO:0000256" key="9">
    <source>
        <dbReference type="ARBA" id="ARBA00022989"/>
    </source>
</evidence>
<evidence type="ECO:0000256" key="3">
    <source>
        <dbReference type="ARBA" id="ARBA00022676"/>
    </source>
</evidence>
<evidence type="ECO:0000256" key="8">
    <source>
        <dbReference type="ARBA" id="ARBA00022968"/>
    </source>
</evidence>
<protein>
    <recommendedName>
        <fullName evidence="14">Peptide O-xylosyltransferase</fullName>
    </recommendedName>
</protein>
<evidence type="ECO:0000256" key="4">
    <source>
        <dbReference type="ARBA" id="ARBA00022679"/>
    </source>
</evidence>
<gene>
    <name evidence="15" type="ORF">CGS46_04245</name>
</gene>
<comment type="caution">
    <text evidence="15">The sequence shown here is derived from an EMBL/GenBank/DDBJ whole genome shotgun (WGS) entry which is preliminary data.</text>
</comment>
<keyword evidence="8" id="KW-0735">Signal-anchor</keyword>
<keyword evidence="11" id="KW-0472">Membrane</keyword>
<evidence type="ECO:0000256" key="12">
    <source>
        <dbReference type="ARBA" id="ARBA00023157"/>
    </source>
</evidence>
<dbReference type="GO" id="GO:0050650">
    <property type="term" value="P:chondroitin sulfate proteoglycan biosynthetic process"/>
    <property type="evidence" value="ECO:0007669"/>
    <property type="project" value="TreeGrafter"/>
</dbReference>
<keyword evidence="13" id="KW-0325">Glycoprotein</keyword>
<dbReference type="PANTHER" id="PTHR46025">
    <property type="entry name" value="XYLOSYLTRANSFERASE OXT"/>
    <property type="match status" value="1"/>
</dbReference>
<keyword evidence="5" id="KW-0812">Transmembrane</keyword>
<name>A0A2A6ZCU2_9FIRM</name>
<dbReference type="EMBL" id="NMTQ01000020">
    <property type="protein sequence ID" value="PDX59186.1"/>
    <property type="molecule type" value="Genomic_DNA"/>
</dbReference>
<keyword evidence="4" id="KW-0808">Transferase</keyword>
<evidence type="ECO:0000256" key="5">
    <source>
        <dbReference type="ARBA" id="ARBA00022692"/>
    </source>
</evidence>
<dbReference type="InterPro" id="IPR043538">
    <property type="entry name" value="XYLT"/>
</dbReference>
<evidence type="ECO:0000256" key="13">
    <source>
        <dbReference type="ARBA" id="ARBA00023180"/>
    </source>
</evidence>
<dbReference type="Proteomes" id="UP000220752">
    <property type="component" value="Unassembled WGS sequence"/>
</dbReference>
<dbReference type="PANTHER" id="PTHR46025:SF3">
    <property type="entry name" value="XYLOSYLTRANSFERASE OXT"/>
    <property type="match status" value="1"/>
</dbReference>
<evidence type="ECO:0000256" key="2">
    <source>
        <dbReference type="ARBA" id="ARBA00004648"/>
    </source>
</evidence>
<proteinExistence type="predicted"/>
<dbReference type="Pfam" id="PF02485">
    <property type="entry name" value="Branch"/>
    <property type="match status" value="1"/>
</dbReference>
<keyword evidence="9" id="KW-1133">Transmembrane helix</keyword>
<keyword evidence="7" id="KW-0256">Endoplasmic reticulum</keyword>
<evidence type="ECO:0000313" key="16">
    <source>
        <dbReference type="Proteomes" id="UP000220752"/>
    </source>
</evidence>
<keyword evidence="6" id="KW-0479">Metal-binding</keyword>
<evidence type="ECO:0000256" key="10">
    <source>
        <dbReference type="ARBA" id="ARBA00023034"/>
    </source>
</evidence>